<accession>A0A8C4TGZ0</accession>
<comment type="subcellular location">
    <subcellularLocation>
        <location evidence="1 13">Golgi apparatus membrane</location>
        <topology evidence="1 13">Single-pass type II membrane protein</topology>
    </subcellularLocation>
</comment>
<evidence type="ECO:0000256" key="12">
    <source>
        <dbReference type="ARBA" id="ARBA00023180"/>
    </source>
</evidence>
<sequence>MPSSRTTMLASKNASLPNSQAQSRRKHHQAIIHIRLLKKWLFPLILVLTSSFLLQIFSRVHIMLQDPISLDIYNIAYPRPYNYILNEPQKCSGQPPFLVLMIPVAPENRKVRDVIRETWGDENSMPTVKIRRIFYLGLPSQDGSGGLQEDLRRESRWHHDLVQKDFQDTYFNLTIKTMMIMDWLVSYCSKASYAMKIDTDMFLNVDTLVNKLLQLQAPRAKVNFITGNVHHFGIIRRDQDSKWYMPLKLFPGLFYPPYVSGIGYVFSVDLAKKILSVSLSVMPIHLEDVYVGMCLQKLGIQPTQPADSTWFSFQPVEYSRCRFSRLISVSHLEPDQLLHIWKDLEKAKDHC</sequence>
<keyword evidence="12" id="KW-0325">Glycoprotein</keyword>
<dbReference type="OrthoDB" id="2139606at2759"/>
<keyword evidence="9 13" id="KW-0333">Golgi apparatus</keyword>
<evidence type="ECO:0000256" key="5">
    <source>
        <dbReference type="ARBA" id="ARBA00022679"/>
    </source>
</evidence>
<dbReference type="EC" id="2.4.1.-" evidence="13"/>
<evidence type="ECO:0000256" key="1">
    <source>
        <dbReference type="ARBA" id="ARBA00004323"/>
    </source>
</evidence>
<dbReference type="GO" id="GO:0006629">
    <property type="term" value="P:lipid metabolic process"/>
    <property type="evidence" value="ECO:0007669"/>
    <property type="project" value="UniProtKB-KW"/>
</dbReference>
<name>A0A8C4TGZ0_ERPCA</name>
<keyword evidence="11 13" id="KW-0472">Membrane</keyword>
<dbReference type="GeneTree" id="ENSGT00940000163421"/>
<evidence type="ECO:0000256" key="6">
    <source>
        <dbReference type="ARBA" id="ARBA00022692"/>
    </source>
</evidence>
<organism evidence="15 16">
    <name type="scientific">Erpetoichthys calabaricus</name>
    <name type="common">Rope fish</name>
    <name type="synonym">Calamoichthys calabaricus</name>
    <dbReference type="NCBI Taxonomy" id="27687"/>
    <lineage>
        <taxon>Eukaryota</taxon>
        <taxon>Metazoa</taxon>
        <taxon>Chordata</taxon>
        <taxon>Craniata</taxon>
        <taxon>Vertebrata</taxon>
        <taxon>Euteleostomi</taxon>
        <taxon>Actinopterygii</taxon>
        <taxon>Polypteriformes</taxon>
        <taxon>Polypteridae</taxon>
        <taxon>Erpetoichthys</taxon>
    </lineage>
</organism>
<gene>
    <name evidence="15" type="primary">LOC114667936</name>
</gene>
<dbReference type="InterPro" id="IPR002659">
    <property type="entry name" value="Glyco_trans_31"/>
</dbReference>
<evidence type="ECO:0000256" key="13">
    <source>
        <dbReference type="RuleBase" id="RU363063"/>
    </source>
</evidence>
<evidence type="ECO:0000256" key="11">
    <source>
        <dbReference type="ARBA" id="ARBA00023136"/>
    </source>
</evidence>
<dbReference type="Proteomes" id="UP000694620">
    <property type="component" value="Chromosome 17"/>
</dbReference>
<dbReference type="GO" id="GO:0008499">
    <property type="term" value="F:N-acetyl-beta-D-glucosaminide beta-(1,3)-galactosyltransferase activity"/>
    <property type="evidence" value="ECO:0007669"/>
    <property type="project" value="TreeGrafter"/>
</dbReference>
<keyword evidence="6 13" id="KW-0812">Transmembrane</keyword>
<dbReference type="PANTHER" id="PTHR11214">
    <property type="entry name" value="BETA-1,3-N-ACETYLGLUCOSAMINYLTRANSFERASE"/>
    <property type="match status" value="1"/>
</dbReference>
<evidence type="ECO:0000256" key="2">
    <source>
        <dbReference type="ARBA" id="ARBA00004922"/>
    </source>
</evidence>
<dbReference type="AlphaFoldDB" id="A0A8C4TGZ0"/>
<evidence type="ECO:0000256" key="10">
    <source>
        <dbReference type="ARBA" id="ARBA00023098"/>
    </source>
</evidence>
<dbReference type="PANTHER" id="PTHR11214:SF361">
    <property type="entry name" value="HEXOSYLTRANSFERASE"/>
    <property type="match status" value="1"/>
</dbReference>
<keyword evidence="8 13" id="KW-1133">Transmembrane helix</keyword>
<dbReference type="Ensembl" id="ENSECRT00000033282.1">
    <property type="protein sequence ID" value="ENSECRP00000032559.1"/>
    <property type="gene ID" value="ENSECRG00000022058.1"/>
</dbReference>
<dbReference type="RefSeq" id="XP_028679304.1">
    <property type="nucleotide sequence ID" value="XM_028823471.2"/>
</dbReference>
<keyword evidence="16" id="KW-1185">Reference proteome</keyword>
<dbReference type="Pfam" id="PF01762">
    <property type="entry name" value="Galactosyl_T"/>
    <property type="match status" value="1"/>
</dbReference>
<keyword evidence="7 13" id="KW-0735">Signal-anchor</keyword>
<keyword evidence="5" id="KW-0808">Transferase</keyword>
<dbReference type="RefSeq" id="XP_028679303.1">
    <property type="nucleotide sequence ID" value="XM_028823470.1"/>
</dbReference>
<dbReference type="GO" id="GO:0000139">
    <property type="term" value="C:Golgi membrane"/>
    <property type="evidence" value="ECO:0007669"/>
    <property type="project" value="UniProtKB-SubCell"/>
</dbReference>
<reference evidence="15" key="1">
    <citation type="submission" date="2021-06" db="EMBL/GenBank/DDBJ databases">
        <authorList>
            <consortium name="Wellcome Sanger Institute Data Sharing"/>
        </authorList>
    </citation>
    <scope>NUCLEOTIDE SEQUENCE [LARGE SCALE GENOMIC DNA]</scope>
</reference>
<dbReference type="GeneID" id="114667936"/>
<evidence type="ECO:0000256" key="9">
    <source>
        <dbReference type="ARBA" id="ARBA00023034"/>
    </source>
</evidence>
<comment type="pathway">
    <text evidence="2">Protein modification; protein glycosylation.</text>
</comment>
<keyword evidence="4 13" id="KW-0328">Glycosyltransferase</keyword>
<reference evidence="15" key="3">
    <citation type="submission" date="2025-09" db="UniProtKB">
        <authorList>
            <consortium name="Ensembl"/>
        </authorList>
    </citation>
    <scope>IDENTIFICATION</scope>
</reference>
<comment type="similarity">
    <text evidence="3 13">Belongs to the glycosyltransferase 31 family.</text>
</comment>
<reference evidence="15" key="2">
    <citation type="submission" date="2025-08" db="UniProtKB">
        <authorList>
            <consortium name="Ensembl"/>
        </authorList>
    </citation>
    <scope>IDENTIFICATION</scope>
</reference>
<evidence type="ECO:0000256" key="8">
    <source>
        <dbReference type="ARBA" id="ARBA00022989"/>
    </source>
</evidence>
<dbReference type="FunFam" id="3.90.550.50:FF:000001">
    <property type="entry name" value="Hexosyltransferase"/>
    <property type="match status" value="1"/>
</dbReference>
<evidence type="ECO:0000313" key="15">
    <source>
        <dbReference type="Ensembl" id="ENSECRP00000032559.1"/>
    </source>
</evidence>
<dbReference type="GO" id="GO:0006493">
    <property type="term" value="P:protein O-linked glycosylation"/>
    <property type="evidence" value="ECO:0007669"/>
    <property type="project" value="TreeGrafter"/>
</dbReference>
<feature type="region of interest" description="Disordered" evidence="14">
    <location>
        <begin position="1"/>
        <end position="22"/>
    </location>
</feature>
<evidence type="ECO:0000256" key="3">
    <source>
        <dbReference type="ARBA" id="ARBA00008661"/>
    </source>
</evidence>
<dbReference type="Gene3D" id="3.90.550.50">
    <property type="match status" value="1"/>
</dbReference>
<feature type="transmembrane region" description="Helical" evidence="13">
    <location>
        <begin position="40"/>
        <end position="58"/>
    </location>
</feature>
<evidence type="ECO:0000313" key="16">
    <source>
        <dbReference type="Proteomes" id="UP000694620"/>
    </source>
</evidence>
<evidence type="ECO:0000256" key="7">
    <source>
        <dbReference type="ARBA" id="ARBA00022968"/>
    </source>
</evidence>
<evidence type="ECO:0000256" key="14">
    <source>
        <dbReference type="SAM" id="MobiDB-lite"/>
    </source>
</evidence>
<keyword evidence="10" id="KW-0443">Lipid metabolism</keyword>
<protein>
    <recommendedName>
        <fullName evidence="13">Hexosyltransferase</fullName>
        <ecNumber evidence="13">2.4.1.-</ecNumber>
    </recommendedName>
</protein>
<evidence type="ECO:0000256" key="4">
    <source>
        <dbReference type="ARBA" id="ARBA00022676"/>
    </source>
</evidence>
<proteinExistence type="inferred from homology"/>